<feature type="region of interest" description="Disordered" evidence="18">
    <location>
        <begin position="1"/>
        <end position="94"/>
    </location>
</feature>
<organism evidence="21 22">
    <name type="scientific">Exserohilum turcicum (strain 28A)</name>
    <name type="common">Northern leaf blight fungus</name>
    <name type="synonym">Setosphaeria turcica</name>
    <dbReference type="NCBI Taxonomy" id="671987"/>
    <lineage>
        <taxon>Eukaryota</taxon>
        <taxon>Fungi</taxon>
        <taxon>Dikarya</taxon>
        <taxon>Ascomycota</taxon>
        <taxon>Pezizomycotina</taxon>
        <taxon>Dothideomycetes</taxon>
        <taxon>Pleosporomycetidae</taxon>
        <taxon>Pleosporales</taxon>
        <taxon>Pleosporineae</taxon>
        <taxon>Pleosporaceae</taxon>
        <taxon>Exserohilum</taxon>
    </lineage>
</organism>
<evidence type="ECO:0000256" key="17">
    <source>
        <dbReference type="ARBA" id="ARBA00067459"/>
    </source>
</evidence>
<evidence type="ECO:0000256" key="6">
    <source>
        <dbReference type="ARBA" id="ARBA00022673"/>
    </source>
</evidence>
<feature type="transmembrane region" description="Helical" evidence="19">
    <location>
        <begin position="1472"/>
        <end position="1493"/>
    </location>
</feature>
<feature type="transmembrane region" description="Helical" evidence="19">
    <location>
        <begin position="377"/>
        <end position="395"/>
    </location>
</feature>
<feature type="transmembrane region" description="Helical" evidence="19">
    <location>
        <begin position="531"/>
        <end position="548"/>
    </location>
</feature>
<feature type="transmembrane region" description="Helical" evidence="19">
    <location>
        <begin position="793"/>
        <end position="812"/>
    </location>
</feature>
<feature type="compositionally biased region" description="Low complexity" evidence="18">
    <location>
        <begin position="25"/>
        <end position="38"/>
    </location>
</feature>
<dbReference type="eggNOG" id="KOG2301">
    <property type="taxonomic scope" value="Eukaryota"/>
</dbReference>
<dbReference type="InterPro" id="IPR050599">
    <property type="entry name" value="VDCC_alpha-1_subunit"/>
</dbReference>
<feature type="transmembrane region" description="Helical" evidence="19">
    <location>
        <begin position="721"/>
        <end position="746"/>
    </location>
</feature>
<dbReference type="OrthoDB" id="416585at2759"/>
<dbReference type="PANTHER" id="PTHR45628">
    <property type="entry name" value="VOLTAGE-DEPENDENT CALCIUM CHANNEL TYPE A SUBUNIT ALPHA-1"/>
    <property type="match status" value="1"/>
</dbReference>
<keyword evidence="14" id="KW-0407">Ion channel</keyword>
<dbReference type="InterPro" id="IPR005821">
    <property type="entry name" value="Ion_trans_dom"/>
</dbReference>
<feature type="region of interest" description="Disordered" evidence="18">
    <location>
        <begin position="236"/>
        <end position="259"/>
    </location>
</feature>
<evidence type="ECO:0000256" key="1">
    <source>
        <dbReference type="ARBA" id="ARBA00004651"/>
    </source>
</evidence>
<evidence type="ECO:0000256" key="10">
    <source>
        <dbReference type="ARBA" id="ARBA00022989"/>
    </source>
</evidence>
<feature type="transmembrane region" description="Helical" evidence="19">
    <location>
        <begin position="854"/>
        <end position="871"/>
    </location>
</feature>
<evidence type="ECO:0000313" key="21">
    <source>
        <dbReference type="EMBL" id="EOA82157.1"/>
    </source>
</evidence>
<dbReference type="STRING" id="671987.R0K186"/>
<feature type="compositionally biased region" description="Polar residues" evidence="18">
    <location>
        <begin position="2060"/>
        <end position="2087"/>
    </location>
</feature>
<dbReference type="PANTHER" id="PTHR45628:SF7">
    <property type="entry name" value="VOLTAGE-DEPENDENT CALCIUM CHANNEL TYPE A SUBUNIT ALPHA-1"/>
    <property type="match status" value="1"/>
</dbReference>
<feature type="transmembrane region" description="Helical" evidence="19">
    <location>
        <begin position="989"/>
        <end position="1013"/>
    </location>
</feature>
<dbReference type="FunFam" id="1.20.120.350:FF:000079">
    <property type="entry name" value="Calcium channel subunit Cch1"/>
    <property type="match status" value="1"/>
</dbReference>
<feature type="region of interest" description="Disordered" evidence="18">
    <location>
        <begin position="290"/>
        <end position="342"/>
    </location>
</feature>
<keyword evidence="11" id="KW-0406">Ion transport</keyword>
<dbReference type="InterPro" id="IPR027359">
    <property type="entry name" value="Volt_channel_dom_sf"/>
</dbReference>
<evidence type="ECO:0000313" key="22">
    <source>
        <dbReference type="Proteomes" id="UP000016935"/>
    </source>
</evidence>
<dbReference type="EMBL" id="KB908855">
    <property type="protein sequence ID" value="EOA82157.1"/>
    <property type="molecule type" value="Genomic_DNA"/>
</dbReference>
<dbReference type="SUPFAM" id="SSF47473">
    <property type="entry name" value="EF-hand"/>
    <property type="match status" value="1"/>
</dbReference>
<dbReference type="FunFam" id="1.20.120.350:FF:000098">
    <property type="entry name" value="Calcium channel subunit Cch1"/>
    <property type="match status" value="1"/>
</dbReference>
<evidence type="ECO:0000256" key="15">
    <source>
        <dbReference type="ARBA" id="ARBA00057587"/>
    </source>
</evidence>
<comment type="subcellular location">
    <subcellularLocation>
        <location evidence="1">Cell membrane</location>
        <topology evidence="1">Multi-pass membrane protein</topology>
    </subcellularLocation>
</comment>
<dbReference type="FunFam" id="1.10.287.70:FF:000118">
    <property type="entry name" value="Calcium channel subunit Cch1"/>
    <property type="match status" value="1"/>
</dbReference>
<feature type="transmembrane region" description="Helical" evidence="19">
    <location>
        <begin position="824"/>
        <end position="842"/>
    </location>
</feature>
<feature type="transmembrane region" description="Helical" evidence="19">
    <location>
        <begin position="915"/>
        <end position="938"/>
    </location>
</feature>
<feature type="transmembrane region" description="Helical" evidence="19">
    <location>
        <begin position="1641"/>
        <end position="1659"/>
    </location>
</feature>
<feature type="transmembrane region" description="Helical" evidence="19">
    <location>
        <begin position="1295"/>
        <end position="1315"/>
    </location>
</feature>
<feature type="compositionally biased region" description="Basic and acidic residues" evidence="18">
    <location>
        <begin position="1"/>
        <end position="14"/>
    </location>
</feature>
<dbReference type="GO" id="GO:0005509">
    <property type="term" value="F:calcium ion binding"/>
    <property type="evidence" value="ECO:0007669"/>
    <property type="project" value="InterPro"/>
</dbReference>
<dbReference type="SUPFAM" id="SSF81324">
    <property type="entry name" value="Voltage-gated potassium channels"/>
    <property type="match status" value="4"/>
</dbReference>
<feature type="transmembrane region" description="Helical" evidence="19">
    <location>
        <begin position="1258"/>
        <end position="1280"/>
    </location>
</feature>
<dbReference type="Gene3D" id="1.10.287.70">
    <property type="match status" value="4"/>
</dbReference>
<evidence type="ECO:0000256" key="3">
    <source>
        <dbReference type="ARBA" id="ARBA00022475"/>
    </source>
</evidence>
<gene>
    <name evidence="21" type="ORF">SETTUDRAFT_181370</name>
</gene>
<keyword evidence="7 19" id="KW-0812">Transmembrane</keyword>
<evidence type="ECO:0000256" key="16">
    <source>
        <dbReference type="ARBA" id="ARBA00061395"/>
    </source>
</evidence>
<feature type="transmembrane region" description="Helical" evidence="19">
    <location>
        <begin position="1765"/>
        <end position="1790"/>
    </location>
</feature>
<feature type="transmembrane region" description="Helical" evidence="19">
    <location>
        <begin position="585"/>
        <end position="608"/>
    </location>
</feature>
<reference evidence="21 22" key="2">
    <citation type="journal article" date="2013" name="PLoS Genet.">
        <title>Comparative genome structure, secondary metabolite, and effector coding capacity across Cochliobolus pathogens.</title>
        <authorList>
            <person name="Condon B.J."/>
            <person name="Leng Y."/>
            <person name="Wu D."/>
            <person name="Bushley K.E."/>
            <person name="Ohm R.A."/>
            <person name="Otillar R."/>
            <person name="Martin J."/>
            <person name="Schackwitz W."/>
            <person name="Grimwood J."/>
            <person name="MohdZainudin N."/>
            <person name="Xue C."/>
            <person name="Wang R."/>
            <person name="Manning V.A."/>
            <person name="Dhillon B."/>
            <person name="Tu Z.J."/>
            <person name="Steffenson B.J."/>
            <person name="Salamov A."/>
            <person name="Sun H."/>
            <person name="Lowry S."/>
            <person name="LaButti K."/>
            <person name="Han J."/>
            <person name="Copeland A."/>
            <person name="Lindquist E."/>
            <person name="Barry K."/>
            <person name="Schmutz J."/>
            <person name="Baker S.E."/>
            <person name="Ciuffetti L.M."/>
            <person name="Grigoriev I.V."/>
            <person name="Zhong S."/>
            <person name="Turgeon B.G."/>
        </authorList>
    </citation>
    <scope>NUCLEOTIDE SEQUENCE [LARGE SCALE GENOMIC DNA]</scope>
    <source>
        <strain evidence="22">28A</strain>
    </source>
</reference>
<evidence type="ECO:0000256" key="7">
    <source>
        <dbReference type="ARBA" id="ARBA00022692"/>
    </source>
</evidence>
<evidence type="ECO:0000256" key="13">
    <source>
        <dbReference type="ARBA" id="ARBA00023180"/>
    </source>
</evidence>
<keyword evidence="3" id="KW-1003">Cell membrane</keyword>
<keyword evidence="22" id="KW-1185">Reference proteome</keyword>
<dbReference type="Proteomes" id="UP000016935">
    <property type="component" value="Unassembled WGS sequence"/>
</dbReference>
<evidence type="ECO:0000256" key="12">
    <source>
        <dbReference type="ARBA" id="ARBA00023136"/>
    </source>
</evidence>
<keyword evidence="9" id="KW-0851">Voltage-gated channel</keyword>
<dbReference type="Gene3D" id="1.10.238.10">
    <property type="entry name" value="EF-hand"/>
    <property type="match status" value="1"/>
</dbReference>
<reference evidence="21 22" key="1">
    <citation type="journal article" date="2012" name="PLoS Pathog.">
        <title>Diverse lifestyles and strategies of plant pathogenesis encoded in the genomes of eighteen Dothideomycetes fungi.</title>
        <authorList>
            <person name="Ohm R.A."/>
            <person name="Feau N."/>
            <person name="Henrissat B."/>
            <person name="Schoch C.L."/>
            <person name="Horwitz B.A."/>
            <person name="Barry K.W."/>
            <person name="Condon B.J."/>
            <person name="Copeland A.C."/>
            <person name="Dhillon B."/>
            <person name="Glaser F."/>
            <person name="Hesse C.N."/>
            <person name="Kosti I."/>
            <person name="LaButti K."/>
            <person name="Lindquist E.A."/>
            <person name="Lucas S."/>
            <person name="Salamov A.A."/>
            <person name="Bradshaw R.E."/>
            <person name="Ciuffetti L."/>
            <person name="Hamelin R.C."/>
            <person name="Kema G.H.J."/>
            <person name="Lawrence C."/>
            <person name="Scott J.A."/>
            <person name="Spatafora J.W."/>
            <person name="Turgeon B.G."/>
            <person name="de Wit P.J.G.M."/>
            <person name="Zhong S."/>
            <person name="Goodwin S.B."/>
            <person name="Grigoriev I.V."/>
        </authorList>
    </citation>
    <scope>NUCLEOTIDE SEQUENCE [LARGE SCALE GENOMIC DNA]</scope>
    <source>
        <strain evidence="22">28A</strain>
    </source>
</reference>
<keyword evidence="13" id="KW-0325">Glycoprotein</keyword>
<dbReference type="HOGENOM" id="CLU_000443_0_0_1"/>
<evidence type="ECO:0000256" key="4">
    <source>
        <dbReference type="ARBA" id="ARBA00022553"/>
    </source>
</evidence>
<evidence type="ECO:0000256" key="5">
    <source>
        <dbReference type="ARBA" id="ARBA00022568"/>
    </source>
</evidence>
<dbReference type="GeneID" id="19401842"/>
<dbReference type="Pfam" id="PF00520">
    <property type="entry name" value="Ion_trans"/>
    <property type="match status" value="4"/>
</dbReference>
<evidence type="ECO:0000256" key="8">
    <source>
        <dbReference type="ARBA" id="ARBA00022837"/>
    </source>
</evidence>
<evidence type="ECO:0000256" key="14">
    <source>
        <dbReference type="ARBA" id="ARBA00023303"/>
    </source>
</evidence>
<proteinExistence type="inferred from homology"/>
<dbReference type="InterPro" id="IPR002048">
    <property type="entry name" value="EF_hand_dom"/>
</dbReference>
<dbReference type="Gene3D" id="1.20.120.350">
    <property type="entry name" value="Voltage-gated potassium channels. Chain C"/>
    <property type="match status" value="4"/>
</dbReference>
<keyword evidence="4" id="KW-0597">Phosphoprotein</keyword>
<dbReference type="GO" id="GO:0098703">
    <property type="term" value="P:calcium ion import across plasma membrane"/>
    <property type="evidence" value="ECO:0007669"/>
    <property type="project" value="TreeGrafter"/>
</dbReference>
<keyword evidence="10 19" id="KW-1133">Transmembrane helix</keyword>
<evidence type="ECO:0000256" key="19">
    <source>
        <dbReference type="SAM" id="Phobius"/>
    </source>
</evidence>
<dbReference type="GO" id="GO:0008331">
    <property type="term" value="F:high voltage-gated calcium channel activity"/>
    <property type="evidence" value="ECO:0007669"/>
    <property type="project" value="TreeGrafter"/>
</dbReference>
<feature type="region of interest" description="Disordered" evidence="18">
    <location>
        <begin position="2016"/>
        <end position="2121"/>
    </location>
</feature>
<dbReference type="PROSITE" id="PS50222">
    <property type="entry name" value="EF_HAND_2"/>
    <property type="match status" value="1"/>
</dbReference>
<accession>R0K186</accession>
<feature type="transmembrane region" description="Helical" evidence="19">
    <location>
        <begin position="1353"/>
        <end position="1374"/>
    </location>
</feature>
<evidence type="ECO:0000259" key="20">
    <source>
        <dbReference type="PROSITE" id="PS50222"/>
    </source>
</evidence>
<dbReference type="FunFam" id="1.10.287.70:FF:000093">
    <property type="entry name" value="Calcium channel subunit Cch1"/>
    <property type="match status" value="1"/>
</dbReference>
<feature type="transmembrane region" description="Helical" evidence="19">
    <location>
        <begin position="1585"/>
        <end position="1603"/>
    </location>
</feature>
<name>R0K186_EXST2</name>
<dbReference type="GO" id="GO:0005891">
    <property type="term" value="C:voltage-gated calcium channel complex"/>
    <property type="evidence" value="ECO:0007669"/>
    <property type="project" value="TreeGrafter"/>
</dbReference>
<keyword evidence="2" id="KW-0813">Transport</keyword>
<keyword evidence="5" id="KW-0109">Calcium transport</keyword>
<protein>
    <recommendedName>
        <fullName evidence="17">Calcium-channel protein CCH1</fullName>
    </recommendedName>
</protein>
<evidence type="ECO:0000256" key="11">
    <source>
        <dbReference type="ARBA" id="ARBA00023065"/>
    </source>
</evidence>
<dbReference type="RefSeq" id="XP_008030452.1">
    <property type="nucleotide sequence ID" value="XM_008032261.1"/>
</dbReference>
<dbReference type="InterPro" id="IPR011992">
    <property type="entry name" value="EF-hand-dom_pair"/>
</dbReference>
<dbReference type="FunFam" id="1.20.120.350:FF:000063">
    <property type="entry name" value="Calcium channel subunit Cch1"/>
    <property type="match status" value="1"/>
</dbReference>
<feature type="domain" description="EF-hand" evidence="20">
    <location>
        <begin position="1809"/>
        <end position="1844"/>
    </location>
</feature>
<evidence type="ECO:0000256" key="2">
    <source>
        <dbReference type="ARBA" id="ARBA00022448"/>
    </source>
</evidence>
<feature type="transmembrane region" description="Helical" evidence="19">
    <location>
        <begin position="416"/>
        <end position="440"/>
    </location>
</feature>
<feature type="region of interest" description="Disordered" evidence="18">
    <location>
        <begin position="1089"/>
        <end position="1112"/>
    </location>
</feature>
<sequence length="2150" mass="242604">MSYPDPDHSQRDSNHSIPLRDLNRPPDAAADAAPPQQQQHRRTLSDRGRNLLRQTGAIASAPFRDSQYAPIAEASPSPTRHVPPHINTNLASASTSTSAAIRRLDHHDDDDAASPLDTGAFQAAIGFGMSMSFQGTTSPPAPTADSHTPYAPYDHDHDLYPVRSASTDHSYFSPTYDDTARLTAPNHLQPISGAAPSTPIEQDRSSFQSVRFLSPGDASPGTRYAGDIGQAEAAAAAAAANPRDSRGRTRSLSPGQFGLPLQRAGTIMRNMSQRVINVTNDSEVTERTIRRKSSVRNDRLHEPPSFPALPEYATDAPMSPIASTPVEKPPSPVVYSRTPSWQRPPNPLRGKSLGIFSADNKLRIKLCDFLVHPVTEPLLLVLIVIQTVLLAVDARTKAPYNPGSVDRFSSFSNIDYLLLGLFIVYTIETVIRVIVSGFIINPVEYSTINRQIGLREAVLAKADQMFGGLQRQPSIKKSAGAADNPHQPSVLRSFTTAQMLPDEGPTDMRQKQRIRLAHRAYLRHSFNRSDFVAVVSYWIAFVLGFWGINNSRVILVFRMLSCLRIIRLLNLTSGTSVILRSLKKAAPLLVNVAFLICFFWLLFSIVGVQSFKSSLRRTCVWQDPDNVQNFTNSAQFCGGHLLNIDGYHPAGYIPAPGRPLGPERGKGFLCPKGSLCIEGTNPFDDTKSFDNILQSLELVFVIMSSNTWSDLLYTVANTDYLISSVFFIIGILVLSLWLISLLIAVITSSFQIIREESKTSAFTGEVIKDEDDDANREKQRVSTLKRFYDKTRWLWVVIIAFGLVAQMMKSANMSDFRKRFIDRAEMAVTFVLFVEILIRLVVDWRHFFRSKRNIADFLIAIITVIIQLPAIKNARDGKVYAWLTFFQIIRVYRVVLAVPMTRDLIMVVTGNTGGLLNLILFVFLLTFLASIFASQLFRGELPDEDDGEEIRVPFFDIYNSFLGMYQIFSSENWTEILYNVTNFQKPFGIAWIGASFCILWFIFANFIVLNMFIAVIQENFDVSEDEKRLQQVKAFLQQKEDGLTSSTGNLSLSSIFKIGQARRRDPLDYGHAATEMLLKDAVVRDFLDEGNHESPHEDEPRPGLRPTKTIAGSGTMSTLRQRILRRIVHREPNPFYAPLDFGRAYEDLDPRSMAQEVVSATERRKKAQREYLRNHPKYNVSLFIFPVHNPIRKVCQRIVGPGRGGDRIEGVAPSVPIWYAFSAFIYAAIIAMVLLACVTTPLYQREYFMRHEFSVKNWFVWVDLGFAVLFTVEALIKVIADGFFWTPNAYFRGSWGFIDGVVLTTLWVNVGTSFLNEGQVTRTVGAFKALRALRLLNISDSARNHFHALIVRGWWKIFSAAFVSLSLLIPFAIYGLNLFVGQMQSCNDGSFSAGASLQNCLGEYDSSPYEWNVLAPRVAANPYYDFDNFGDALFILFQIVSQEGWTDNMWTAMSITGVYTQPEPRASQGNSVYFIIFNLLGAVFVLTLFVSVFMRNYTEQTGVAFLTTDQRSWLELRKLLRQISPSKRPSSTKQRESWEEWCYRRAVTKNGYWQRFITSALIFHLLLLCLEWYPGYGPWETARDYIFLALTVLFIANVVIRILGLSWHRFRRSAWDVFSIFAVTGTFVTSILVLARNDVRVFIQLHKLFLVSIALLLIPRNNQLDQLFKTAAASLGSIANLLATWFVLFLVYAIALTQTFGLTRFGENETGNINFRTVPKALIFLFVTSGGEGWNQFMEDFATIDRPYCTVGDKYFNSDCGSPEWARALFITWNILSMYIFVNLFVSLIYESFSYVYQRSSGLSVISREEIRRFKQAWAEFDPNGTGYISKDVFPRLLGELSGIFEMRIYDGDFTIGALIEECSVANRRESNLPVSGHEPTKEIDIDKLNRRLAQLPVAEIRRRRQRMNIFYEEVLVSSDPDRGIQFSSLLMILAHYKVINENKSLRLEEFLRRRARLQRVEEAVRRNVVMGFFDTLYWARRFRRAMEQKKQGRMATVPQFTVPEIFIDDEDITNAQRGQGSGVDSPPFSPQDLHAPSPRNSAGNAPALPAFPFDETRSRSNSIQQSPTGSPTRANAQPQSPLSPSTAEPDWQFASALSRPPSPLEAEPGQADNRSRANSGVSAATVLEVLDNSAWGESIRRSFTQRRRS</sequence>
<feature type="transmembrane region" description="Helical" evidence="19">
    <location>
        <begin position="1552"/>
        <end position="1573"/>
    </location>
</feature>
<feature type="transmembrane region" description="Helical" evidence="19">
    <location>
        <begin position="1671"/>
        <end position="1695"/>
    </location>
</feature>
<comment type="similarity">
    <text evidence="16">Belongs to the calcium channel alpha-1 subunit (TC 1.A.1.11) family.</text>
</comment>
<feature type="transmembrane region" description="Helical" evidence="19">
    <location>
        <begin position="1217"/>
        <end position="1238"/>
    </location>
</feature>
<feature type="transmembrane region" description="Helical" evidence="19">
    <location>
        <begin position="1615"/>
        <end position="1635"/>
    </location>
</feature>
<evidence type="ECO:0000256" key="18">
    <source>
        <dbReference type="SAM" id="MobiDB-lite"/>
    </source>
</evidence>
<feature type="compositionally biased region" description="Basic and acidic residues" evidence="18">
    <location>
        <begin position="1089"/>
        <end position="1102"/>
    </location>
</feature>
<keyword evidence="12 19" id="KW-0472">Membrane</keyword>
<keyword evidence="6" id="KW-0107">Calcium channel</keyword>
<comment type="function">
    <text evidence="15">Voltage-gated, high-affinity calcium channel that functions together with MID1 to mediate calcium entry into cells. Required during conditions of environmental stress.</text>
</comment>
<evidence type="ECO:0000256" key="9">
    <source>
        <dbReference type="ARBA" id="ARBA00022882"/>
    </source>
</evidence>
<keyword evidence="8" id="KW-0106">Calcium</keyword>